<gene>
    <name evidence="3" type="ORF">UFOPK3444_00172</name>
</gene>
<evidence type="ECO:0000259" key="2">
    <source>
        <dbReference type="Pfam" id="PF07811"/>
    </source>
</evidence>
<keyword evidence="1" id="KW-1133">Transmembrane helix</keyword>
<dbReference type="Pfam" id="PF07811">
    <property type="entry name" value="TadE"/>
    <property type="match status" value="1"/>
</dbReference>
<name>A0A6J7CRG0_9ZZZZ</name>
<proteinExistence type="predicted"/>
<evidence type="ECO:0000256" key="1">
    <source>
        <dbReference type="SAM" id="Phobius"/>
    </source>
</evidence>
<protein>
    <submittedName>
        <fullName evidence="3">Unannotated protein</fullName>
    </submittedName>
</protein>
<accession>A0A6J7CRG0</accession>
<evidence type="ECO:0000313" key="3">
    <source>
        <dbReference type="EMBL" id="CAB4860987.1"/>
    </source>
</evidence>
<dbReference type="AlphaFoldDB" id="A0A6J7CRG0"/>
<organism evidence="3">
    <name type="scientific">freshwater metagenome</name>
    <dbReference type="NCBI Taxonomy" id="449393"/>
    <lineage>
        <taxon>unclassified sequences</taxon>
        <taxon>metagenomes</taxon>
        <taxon>ecological metagenomes</taxon>
    </lineage>
</organism>
<dbReference type="EMBL" id="CAFBLU010000002">
    <property type="protein sequence ID" value="CAB4860987.1"/>
    <property type="molecule type" value="Genomic_DNA"/>
</dbReference>
<feature type="domain" description="TadE-like" evidence="2">
    <location>
        <begin position="9"/>
        <end position="51"/>
    </location>
</feature>
<feature type="transmembrane region" description="Helical" evidence="1">
    <location>
        <begin position="12"/>
        <end position="30"/>
    </location>
</feature>
<dbReference type="InterPro" id="IPR012495">
    <property type="entry name" value="TadE-like_dom"/>
</dbReference>
<sequence length="112" mass="11195">MEWGKTDSGQATVEFLLAVPLIVVLGWGVWEVSLAGRTAELAGVAARAGARAAALGKSPREGIAGALPTSVAKSASVVARDGRVTVSIPISAGGLRSILGTVEASAGFPAQR</sequence>
<keyword evidence="1" id="KW-0472">Membrane</keyword>
<reference evidence="3" key="1">
    <citation type="submission" date="2020-05" db="EMBL/GenBank/DDBJ databases">
        <authorList>
            <person name="Chiriac C."/>
            <person name="Salcher M."/>
            <person name="Ghai R."/>
            <person name="Kavagutti S V."/>
        </authorList>
    </citation>
    <scope>NUCLEOTIDE SEQUENCE</scope>
</reference>
<keyword evidence="1" id="KW-0812">Transmembrane</keyword>